<proteinExistence type="predicted"/>
<dbReference type="EMBL" id="KQ031029">
    <property type="protein sequence ID" value="KJZ68090.1"/>
    <property type="molecule type" value="Genomic_DNA"/>
</dbReference>
<keyword evidence="2" id="KW-1185">Reference proteome</keyword>
<evidence type="ECO:0000313" key="2">
    <source>
        <dbReference type="Proteomes" id="UP000054481"/>
    </source>
</evidence>
<organism evidence="1 2">
    <name type="scientific">Hirsutella minnesotensis 3608</name>
    <dbReference type="NCBI Taxonomy" id="1043627"/>
    <lineage>
        <taxon>Eukaryota</taxon>
        <taxon>Fungi</taxon>
        <taxon>Dikarya</taxon>
        <taxon>Ascomycota</taxon>
        <taxon>Pezizomycotina</taxon>
        <taxon>Sordariomycetes</taxon>
        <taxon>Hypocreomycetidae</taxon>
        <taxon>Hypocreales</taxon>
        <taxon>Ophiocordycipitaceae</taxon>
        <taxon>Hirsutella</taxon>
    </lineage>
</organism>
<reference evidence="1 2" key="1">
    <citation type="journal article" date="2014" name="Genome Biol. Evol.">
        <title>Comparative genomics and transcriptomics analyses reveal divergent lifestyle features of nematode endoparasitic fungus Hirsutella minnesotensis.</title>
        <authorList>
            <person name="Lai Y."/>
            <person name="Liu K."/>
            <person name="Zhang X."/>
            <person name="Zhang X."/>
            <person name="Li K."/>
            <person name="Wang N."/>
            <person name="Shu C."/>
            <person name="Wu Y."/>
            <person name="Wang C."/>
            <person name="Bushley K.E."/>
            <person name="Xiang M."/>
            <person name="Liu X."/>
        </authorList>
    </citation>
    <scope>NUCLEOTIDE SEQUENCE [LARGE SCALE GENOMIC DNA]</scope>
    <source>
        <strain evidence="1 2">3608</strain>
    </source>
</reference>
<evidence type="ECO:0000313" key="1">
    <source>
        <dbReference type="EMBL" id="KJZ68090.1"/>
    </source>
</evidence>
<accession>A0A0F7ZHX6</accession>
<name>A0A0F7ZHX6_9HYPO</name>
<dbReference type="AlphaFoldDB" id="A0A0F7ZHX6"/>
<gene>
    <name evidence="1" type="ORF">HIM_12518</name>
</gene>
<dbReference type="Proteomes" id="UP000054481">
    <property type="component" value="Unassembled WGS sequence"/>
</dbReference>
<sequence>MSDSRSVPTSPPSTVSWILRVVGENERTVQAWTDYVDSLASENDQHEHTIRKLERDKKHNQECDLLQEQMIKIQSELIQFLKEEMTASKAQTNALSDGFYIDPKLTVASPYTVASENDSPDHVETSQPAQLLLELAASEIQ</sequence>
<protein>
    <submittedName>
        <fullName evidence="1">Uncharacterized protein</fullName>
    </submittedName>
</protein>